<evidence type="ECO:0000313" key="4">
    <source>
        <dbReference type="EMBL" id="UJS25586.1"/>
    </source>
</evidence>
<dbReference type="Proteomes" id="UP001054801">
    <property type="component" value="Chromosome"/>
</dbReference>
<dbReference type="InterPro" id="IPR002078">
    <property type="entry name" value="Sigma_54_int"/>
</dbReference>
<dbReference type="InterPro" id="IPR017183">
    <property type="entry name" value="Sigma54_dep_tscrpt_act_RtcR"/>
</dbReference>
<gene>
    <name evidence="4" type="primary">rtcR</name>
    <name evidence="4" type="ORF">L2Y54_05965</name>
</gene>
<dbReference type="CDD" id="cd00009">
    <property type="entry name" value="AAA"/>
    <property type="match status" value="1"/>
</dbReference>
<dbReference type="PIRSF" id="PIRSF037354">
    <property type="entry name" value="Txn_actvtr_RtcR"/>
    <property type="match status" value="1"/>
</dbReference>
<evidence type="ECO:0000256" key="2">
    <source>
        <dbReference type="ARBA" id="ARBA00022840"/>
    </source>
</evidence>
<name>A0ABY3T4A3_9GAMM</name>
<proteinExistence type="predicted"/>
<reference evidence="4" key="1">
    <citation type="journal article" date="2022" name="Microorganisms">
        <title>Two New Species of Filamentous Sulfur Bacteria of the Genus Thiothrix, Thiothrix winogradskyi sp. nov. and 'Candidatus Thiothrix sulfatifontis' sp. nov.</title>
        <authorList>
            <person name="Ravin N.V."/>
            <person name="Rossetti S."/>
            <person name="Beletsky A.V."/>
            <person name="Kadnikov V.V."/>
            <person name="Rudenko T.S."/>
            <person name="Smolyakov D.D."/>
            <person name="Moskvitina M.I."/>
            <person name="Gureeva M.V."/>
            <person name="Mardanov A.V."/>
            <person name="Grabovich M.Y."/>
        </authorList>
    </citation>
    <scope>NUCLEOTIDE SEQUENCE</scope>
    <source>
        <strain evidence="4">CT3</strain>
    </source>
</reference>
<organism evidence="4 5">
    <name type="scientific">Thiothrix winogradskyi</name>
    <dbReference type="NCBI Taxonomy" id="96472"/>
    <lineage>
        <taxon>Bacteria</taxon>
        <taxon>Pseudomonadati</taxon>
        <taxon>Pseudomonadota</taxon>
        <taxon>Gammaproteobacteria</taxon>
        <taxon>Thiotrichales</taxon>
        <taxon>Thiotrichaceae</taxon>
        <taxon>Thiothrix</taxon>
    </lineage>
</organism>
<dbReference type="SUPFAM" id="SSF52540">
    <property type="entry name" value="P-loop containing nucleoside triphosphate hydrolases"/>
    <property type="match status" value="1"/>
</dbReference>
<feature type="domain" description="Sigma-54 factor interaction" evidence="3">
    <location>
        <begin position="180"/>
        <end position="418"/>
    </location>
</feature>
<sequence length="539" mass="60988">MNTVISILGSRLDQQGLGKRRHSRWRPSVSILMHPEFPVDEFILIHHLDEVELAAVTLRDMRDLAPHASITSYVVDYANPWDFEQVYNQLHEFTRQQRFDPEQHRYYVHITTGSHVAQICLFLLTEANYIPGKLLQTSPSAEGVQGTYQIIDLDLSRYDQIASRFEREAQEGIAYLKGGIDTRNPAFNALIAQLEQVSIRSAAPILLTGATGVGKSRLAKRIYTLKKQRGQVSGKLVEVNCATLRGDNAMSALFGHVKGAFTGALTARSGLLREADKGLLFLDEIGELGLDEQAMLLRAIEDKVFTPFGSDKETSSDFQLIAGTNRDLFQRVRDGKFREDLLARINLWTYELPGLRHRLEDLEANIEYELQQFTRKVGHKVSFNKAAREQYLAFAQTPAATWRANFRDLNSSITRMATLANGGRITEESVTEEIRRLRYDWGSFQETAASNNTDSILREFVADEVLETIDHFDRVQLAEVIRVCRTAKSLADAGRTLFNISRTQRASANDSHRLRVYLQKYGLTFQQITLTGENPPAHP</sequence>
<dbReference type="InterPro" id="IPR027417">
    <property type="entry name" value="P-loop_NTPase"/>
</dbReference>
<accession>A0ABY3T4A3</accession>
<dbReference type="RefSeq" id="WP_236500883.1">
    <property type="nucleotide sequence ID" value="NZ_CP091244.1"/>
</dbReference>
<evidence type="ECO:0000313" key="5">
    <source>
        <dbReference type="Proteomes" id="UP001054801"/>
    </source>
</evidence>
<dbReference type="SMART" id="SM00382">
    <property type="entry name" value="AAA"/>
    <property type="match status" value="1"/>
</dbReference>
<dbReference type="Gene3D" id="3.40.50.300">
    <property type="entry name" value="P-loop containing nucleotide triphosphate hydrolases"/>
    <property type="match status" value="1"/>
</dbReference>
<dbReference type="PROSITE" id="PS50045">
    <property type="entry name" value="SIGMA54_INTERACT_4"/>
    <property type="match status" value="1"/>
</dbReference>
<dbReference type="InterPro" id="IPR003593">
    <property type="entry name" value="AAA+_ATPase"/>
</dbReference>
<dbReference type="PANTHER" id="PTHR32071:SF14">
    <property type="entry name" value="TRANSCRIPTIONAL REGULATORY PROTEIN RTCR"/>
    <property type="match status" value="1"/>
</dbReference>
<keyword evidence="5" id="KW-1185">Reference proteome</keyword>
<keyword evidence="1" id="KW-0547">Nucleotide-binding</keyword>
<dbReference type="EMBL" id="CP091244">
    <property type="protein sequence ID" value="UJS25586.1"/>
    <property type="molecule type" value="Genomic_DNA"/>
</dbReference>
<keyword evidence="2" id="KW-0067">ATP-binding</keyword>
<dbReference type="Pfam" id="PF00158">
    <property type="entry name" value="Sigma54_activat"/>
    <property type="match status" value="1"/>
</dbReference>
<dbReference type="NCBIfam" id="NF038308">
    <property type="entry name" value="RNA_repair_RtcR"/>
    <property type="match status" value="1"/>
</dbReference>
<dbReference type="Pfam" id="PF06956">
    <property type="entry name" value="RtcR"/>
    <property type="match status" value="1"/>
</dbReference>
<protein>
    <submittedName>
        <fullName evidence="4">RNA repair transcriptional activator RtcR</fullName>
    </submittedName>
</protein>
<evidence type="ECO:0000256" key="1">
    <source>
        <dbReference type="ARBA" id="ARBA00022741"/>
    </source>
</evidence>
<dbReference type="Gene3D" id="1.10.8.60">
    <property type="match status" value="1"/>
</dbReference>
<dbReference type="PANTHER" id="PTHR32071">
    <property type="entry name" value="TRANSCRIPTIONAL REGULATORY PROTEIN"/>
    <property type="match status" value="1"/>
</dbReference>
<evidence type="ECO:0000259" key="3">
    <source>
        <dbReference type="PROSITE" id="PS50045"/>
    </source>
</evidence>
<dbReference type="InterPro" id="IPR009715">
    <property type="entry name" value="RtcR"/>
</dbReference>